<keyword evidence="3" id="KW-0547">Nucleotide-binding</keyword>
<dbReference type="InterPro" id="IPR032823">
    <property type="entry name" value="BCA_ABC_TP_C"/>
</dbReference>
<dbReference type="Proteomes" id="UP001604043">
    <property type="component" value="Unassembled WGS sequence"/>
</dbReference>
<evidence type="ECO:0000256" key="1">
    <source>
        <dbReference type="ARBA" id="ARBA00005417"/>
    </source>
</evidence>
<evidence type="ECO:0000256" key="4">
    <source>
        <dbReference type="ARBA" id="ARBA00022840"/>
    </source>
</evidence>
<reference evidence="6 7" key="1">
    <citation type="submission" date="2024-02" db="EMBL/GenBank/DDBJ databases">
        <title>Expansion and revision of Xanthobacter and proposal of Roseixanthobacter gen. nov.</title>
        <authorList>
            <person name="Soltysiak M.P.M."/>
            <person name="Jalihal A."/>
            <person name="Ory A."/>
            <person name="Chrisophersen C."/>
            <person name="Lee A.D."/>
            <person name="Boulton J."/>
            <person name="Springer M."/>
        </authorList>
    </citation>
    <scope>NUCLEOTIDE SEQUENCE [LARGE SCALE GENOMIC DNA]</scope>
    <source>
        <strain evidence="6 7">CB5</strain>
    </source>
</reference>
<dbReference type="GO" id="GO:0005524">
    <property type="term" value="F:ATP binding"/>
    <property type="evidence" value="ECO:0007669"/>
    <property type="project" value="UniProtKB-KW"/>
</dbReference>
<dbReference type="PROSITE" id="PS00211">
    <property type="entry name" value="ABC_TRANSPORTER_1"/>
    <property type="match status" value="1"/>
</dbReference>
<evidence type="ECO:0000256" key="2">
    <source>
        <dbReference type="ARBA" id="ARBA00022448"/>
    </source>
</evidence>
<name>A0ABW6ZFE9_9HYPH</name>
<dbReference type="PANTHER" id="PTHR45772:SF9">
    <property type="entry name" value="CONSERVED COMPONENT OF ABC TRANSPORTER FOR NATURAL AMINO ACIDS"/>
    <property type="match status" value="1"/>
</dbReference>
<accession>A0ABW6ZFE9</accession>
<dbReference type="Gene3D" id="3.40.50.300">
    <property type="entry name" value="P-loop containing nucleotide triphosphate hydrolases"/>
    <property type="match status" value="1"/>
</dbReference>
<dbReference type="RefSeq" id="WP_394005885.1">
    <property type="nucleotide sequence ID" value="NZ_JBAFUR010000001.1"/>
</dbReference>
<dbReference type="CDD" id="cd03219">
    <property type="entry name" value="ABC_Mj1267_LivG_branched"/>
    <property type="match status" value="1"/>
</dbReference>
<proteinExistence type="inferred from homology"/>
<organism evidence="6 7">
    <name type="scientific">Xanthobacter aminoxidans</name>
    <dbReference type="NCBI Taxonomy" id="186280"/>
    <lineage>
        <taxon>Bacteria</taxon>
        <taxon>Pseudomonadati</taxon>
        <taxon>Pseudomonadota</taxon>
        <taxon>Alphaproteobacteria</taxon>
        <taxon>Hyphomicrobiales</taxon>
        <taxon>Xanthobacteraceae</taxon>
        <taxon>Xanthobacter</taxon>
    </lineage>
</organism>
<dbReference type="Pfam" id="PF12399">
    <property type="entry name" value="BCA_ABC_TP_C"/>
    <property type="match status" value="1"/>
</dbReference>
<dbReference type="SMART" id="SM00382">
    <property type="entry name" value="AAA"/>
    <property type="match status" value="1"/>
</dbReference>
<dbReference type="EMBL" id="JBAFUR010000001">
    <property type="protein sequence ID" value="MFG1251685.1"/>
    <property type="molecule type" value="Genomic_DNA"/>
</dbReference>
<keyword evidence="7" id="KW-1185">Reference proteome</keyword>
<evidence type="ECO:0000313" key="6">
    <source>
        <dbReference type="EMBL" id="MFG1251685.1"/>
    </source>
</evidence>
<keyword evidence="2" id="KW-0813">Transport</keyword>
<protein>
    <submittedName>
        <fullName evidence="6">ABC transporter ATP-binding protein</fullName>
    </submittedName>
</protein>
<evidence type="ECO:0000256" key="3">
    <source>
        <dbReference type="ARBA" id="ARBA00022741"/>
    </source>
</evidence>
<comment type="caution">
    <text evidence="6">The sequence shown here is derived from an EMBL/GenBank/DDBJ whole genome shotgun (WGS) entry which is preliminary data.</text>
</comment>
<sequence length="263" mass="28552">MNTPRNTGDLLEVENLTCRFAGVTAVDDLSFRVKAGEIKAVIGPNGAGKSTLFNMIAGVTRPTDGAIKFDGARIDRLPTHERARRGIARTFQNLQIFREMSVLENVMVGRHLRGRATTLSALLHVPSVGAEERAMETTAMALLERFGLAAKAHALAGSLAFGQMKVLELARALASEPRLLLLDEPAAGLPHAEADKMAETIRDLNRDGMTVLLVEHNMRMVMSLSHDILVLNNGRRIAEGTAEDVRRHPEVLSAYLGEEAADA</sequence>
<dbReference type="InterPro" id="IPR017871">
    <property type="entry name" value="ABC_transporter-like_CS"/>
</dbReference>
<dbReference type="SUPFAM" id="SSF52540">
    <property type="entry name" value="P-loop containing nucleoside triphosphate hydrolases"/>
    <property type="match status" value="1"/>
</dbReference>
<dbReference type="InterPro" id="IPR003593">
    <property type="entry name" value="AAA+_ATPase"/>
</dbReference>
<dbReference type="PROSITE" id="PS50893">
    <property type="entry name" value="ABC_TRANSPORTER_2"/>
    <property type="match status" value="1"/>
</dbReference>
<keyword evidence="4 6" id="KW-0067">ATP-binding</keyword>
<comment type="similarity">
    <text evidence="1">Belongs to the ABC transporter superfamily.</text>
</comment>
<gene>
    <name evidence="6" type="ORF">V5F30_05695</name>
</gene>
<dbReference type="InterPro" id="IPR027417">
    <property type="entry name" value="P-loop_NTPase"/>
</dbReference>
<dbReference type="InterPro" id="IPR051120">
    <property type="entry name" value="ABC_AA/LPS_Transport"/>
</dbReference>
<dbReference type="Pfam" id="PF00005">
    <property type="entry name" value="ABC_tran"/>
    <property type="match status" value="1"/>
</dbReference>
<dbReference type="InterPro" id="IPR003439">
    <property type="entry name" value="ABC_transporter-like_ATP-bd"/>
</dbReference>
<evidence type="ECO:0000259" key="5">
    <source>
        <dbReference type="PROSITE" id="PS50893"/>
    </source>
</evidence>
<feature type="domain" description="ABC transporter" evidence="5">
    <location>
        <begin position="11"/>
        <end position="258"/>
    </location>
</feature>
<dbReference type="PANTHER" id="PTHR45772">
    <property type="entry name" value="CONSERVED COMPONENT OF ABC TRANSPORTER FOR NATURAL AMINO ACIDS-RELATED"/>
    <property type="match status" value="1"/>
</dbReference>
<evidence type="ECO:0000313" key="7">
    <source>
        <dbReference type="Proteomes" id="UP001604043"/>
    </source>
</evidence>